<feature type="region of interest" description="Disordered" evidence="1">
    <location>
        <begin position="27"/>
        <end position="116"/>
    </location>
</feature>
<gene>
    <name evidence="2" type="ORF">NDU88_005863</name>
</gene>
<protein>
    <submittedName>
        <fullName evidence="2">Uncharacterized protein</fullName>
    </submittedName>
</protein>
<name>A0AAV7VN43_PLEWA</name>
<dbReference type="Proteomes" id="UP001066276">
    <property type="component" value="Chromosome 2_1"/>
</dbReference>
<comment type="caution">
    <text evidence="2">The sequence shown here is derived from an EMBL/GenBank/DDBJ whole genome shotgun (WGS) entry which is preliminary data.</text>
</comment>
<keyword evidence="3" id="KW-1185">Reference proteome</keyword>
<proteinExistence type="predicted"/>
<reference evidence="2" key="1">
    <citation type="journal article" date="2022" name="bioRxiv">
        <title>Sequencing and chromosome-scale assembly of the giantPleurodeles waltlgenome.</title>
        <authorList>
            <person name="Brown T."/>
            <person name="Elewa A."/>
            <person name="Iarovenko S."/>
            <person name="Subramanian E."/>
            <person name="Araus A.J."/>
            <person name="Petzold A."/>
            <person name="Susuki M."/>
            <person name="Suzuki K.-i.T."/>
            <person name="Hayashi T."/>
            <person name="Toyoda A."/>
            <person name="Oliveira C."/>
            <person name="Osipova E."/>
            <person name="Leigh N.D."/>
            <person name="Simon A."/>
            <person name="Yun M.H."/>
        </authorList>
    </citation>
    <scope>NUCLEOTIDE SEQUENCE</scope>
    <source>
        <strain evidence="2">20211129_DDA</strain>
        <tissue evidence="2">Liver</tissue>
    </source>
</reference>
<sequence length="156" mass="18038">MVRCPGSASERVALLQCNVEKKQDVECAGAQGGARGERGHGRAEERRQLHGGDRKDGERKRRGDWGKPHTNRIEGGRQRPSAPVESSNLTRPWRDVGEQNKRTEKKKKTEKQRGDRLVKQRYKKYIFDFLTEYQKDSNLKLKIKKSAIRYTVIHIL</sequence>
<evidence type="ECO:0000313" key="3">
    <source>
        <dbReference type="Proteomes" id="UP001066276"/>
    </source>
</evidence>
<dbReference type="EMBL" id="JANPWB010000003">
    <property type="protein sequence ID" value="KAJ1202060.1"/>
    <property type="molecule type" value="Genomic_DNA"/>
</dbReference>
<dbReference type="AlphaFoldDB" id="A0AAV7VN43"/>
<organism evidence="2 3">
    <name type="scientific">Pleurodeles waltl</name>
    <name type="common">Iberian ribbed newt</name>
    <dbReference type="NCBI Taxonomy" id="8319"/>
    <lineage>
        <taxon>Eukaryota</taxon>
        <taxon>Metazoa</taxon>
        <taxon>Chordata</taxon>
        <taxon>Craniata</taxon>
        <taxon>Vertebrata</taxon>
        <taxon>Euteleostomi</taxon>
        <taxon>Amphibia</taxon>
        <taxon>Batrachia</taxon>
        <taxon>Caudata</taxon>
        <taxon>Salamandroidea</taxon>
        <taxon>Salamandridae</taxon>
        <taxon>Pleurodelinae</taxon>
        <taxon>Pleurodeles</taxon>
    </lineage>
</organism>
<feature type="compositionally biased region" description="Basic and acidic residues" evidence="1">
    <location>
        <begin position="35"/>
        <end position="77"/>
    </location>
</feature>
<evidence type="ECO:0000256" key="1">
    <source>
        <dbReference type="SAM" id="MobiDB-lite"/>
    </source>
</evidence>
<accession>A0AAV7VN43</accession>
<evidence type="ECO:0000313" key="2">
    <source>
        <dbReference type="EMBL" id="KAJ1202060.1"/>
    </source>
</evidence>
<feature type="compositionally biased region" description="Basic and acidic residues" evidence="1">
    <location>
        <begin position="92"/>
        <end position="102"/>
    </location>
</feature>